<dbReference type="InterPro" id="IPR025286">
    <property type="entry name" value="MOFRL_assoc_dom"/>
</dbReference>
<dbReference type="PANTHER" id="PTHR12227">
    <property type="entry name" value="GLYCERATE KINASE"/>
    <property type="match status" value="1"/>
</dbReference>
<dbReference type="Pfam" id="PF05161">
    <property type="entry name" value="MOFRL"/>
    <property type="match status" value="1"/>
</dbReference>
<comment type="caution">
    <text evidence="3">The sequence shown here is derived from an EMBL/GenBank/DDBJ whole genome shotgun (WGS) entry which is preliminary data.</text>
</comment>
<accession>A0A074V8L1</accession>
<feature type="domain" description="MOFRL-associated" evidence="2">
    <location>
        <begin position="11"/>
        <end position="234"/>
    </location>
</feature>
<dbReference type="InterPro" id="IPR039760">
    <property type="entry name" value="MOFRL_protein"/>
</dbReference>
<name>A0A074V8L1_9NEIS</name>
<keyword evidence="3" id="KW-0418">Kinase</keyword>
<evidence type="ECO:0000259" key="2">
    <source>
        <dbReference type="Pfam" id="PF13660"/>
    </source>
</evidence>
<proteinExistence type="predicted"/>
<dbReference type="InterPro" id="IPR037035">
    <property type="entry name" value="GK-like_C_sf"/>
</dbReference>
<reference evidence="3 4" key="1">
    <citation type="journal article" date="2014" name="PLoS Genet.">
        <title>Hidden diversity in honey bee gut symbionts detected by single-cell genomics.</title>
        <authorList>
            <person name="Engel P."/>
            <person name="Stepanauskas R."/>
            <person name="Moran N."/>
        </authorList>
    </citation>
    <scope>NUCLEOTIDE SEQUENCE [LARGE SCALE GENOMIC DNA]</scope>
    <source>
        <strain evidence="3 4">SCGC AB-598-J21</strain>
    </source>
</reference>
<evidence type="ECO:0000313" key="3">
    <source>
        <dbReference type="EMBL" id="KEQ00212.1"/>
    </source>
</evidence>
<dbReference type="Proteomes" id="UP000027644">
    <property type="component" value="Unassembled WGS sequence"/>
</dbReference>
<dbReference type="GO" id="GO:0008887">
    <property type="term" value="F:glycerate kinase activity"/>
    <property type="evidence" value="ECO:0007669"/>
    <property type="project" value="InterPro"/>
</dbReference>
<evidence type="ECO:0000313" key="4">
    <source>
        <dbReference type="Proteomes" id="UP000027644"/>
    </source>
</evidence>
<sequence length="422" mass="45107">MLSHDNAISFLQQLFRYTIEEASPVNKMSNWLPQTNPCGRVIVVGAGKAAAAMAAEWERIWPQDYPPLSGVVVTRYGHTTPTKHIKVLEASHPLPDSAGQTAAQALLNAVSGLNPQDQVYYLVSGGASALTTLPVSSITLADKQYINRQLLSNGVPIDAMNTLRKHLSRIKGGRLAAAAAPAHITTLAISDVVGDDISTIGSGAGVPDPTTLADIKRIVNQYKIDLPASVIAYLNKADAETPKNLPNSSAHIIINPDQVFTAVQNWAINQEVEVLYLGDRIGGEAREVAQVIAGIALFQQNRHQRSKPLLILSGGETTVTLNRQQGRGGRNTEFLLALAIALNGANNIYALAADTDGIDGSEDNAGAWITPDTLLRAEQGGISAQDMLNNHNAYDFFSTTGQLLVTTPTLTNINDFRAILVL</sequence>
<dbReference type="Gene3D" id="3.40.50.10180">
    <property type="entry name" value="Glycerate kinase, MOFRL-like N-terminal domain"/>
    <property type="match status" value="1"/>
</dbReference>
<protein>
    <submittedName>
        <fullName evidence="3">Putative glycerate kinase</fullName>
    </submittedName>
</protein>
<feature type="domain" description="MOFRL" evidence="1">
    <location>
        <begin position="310"/>
        <end position="415"/>
    </location>
</feature>
<dbReference type="SUPFAM" id="SSF82544">
    <property type="entry name" value="GckA/TtuD-like"/>
    <property type="match status" value="1"/>
</dbReference>
<dbReference type="Gene3D" id="3.40.1480.10">
    <property type="entry name" value="MOFRL domain"/>
    <property type="match status" value="1"/>
</dbReference>
<dbReference type="AlphaFoldDB" id="A0A074V8L1"/>
<gene>
    <name evidence="3" type="ORF">SASC598J21_020950</name>
</gene>
<dbReference type="PANTHER" id="PTHR12227:SF0">
    <property type="entry name" value="GLYCERATE KINASE"/>
    <property type="match status" value="1"/>
</dbReference>
<organism evidence="3 4">
    <name type="scientific">Snodgrassella alvi SCGC AB-598-J21</name>
    <dbReference type="NCBI Taxonomy" id="1385367"/>
    <lineage>
        <taxon>Bacteria</taxon>
        <taxon>Pseudomonadati</taxon>
        <taxon>Pseudomonadota</taxon>
        <taxon>Betaproteobacteria</taxon>
        <taxon>Neisseriales</taxon>
        <taxon>Neisseriaceae</taxon>
        <taxon>Snodgrassella</taxon>
    </lineage>
</organism>
<dbReference type="Pfam" id="PF13660">
    <property type="entry name" value="DUF4147"/>
    <property type="match status" value="1"/>
</dbReference>
<keyword evidence="3" id="KW-0808">Transferase</keyword>
<dbReference type="EMBL" id="AVQL01000454">
    <property type="protein sequence ID" value="KEQ00212.1"/>
    <property type="molecule type" value="Genomic_DNA"/>
</dbReference>
<dbReference type="InterPro" id="IPR038614">
    <property type="entry name" value="GK_N_sf"/>
</dbReference>
<evidence type="ECO:0000259" key="1">
    <source>
        <dbReference type="Pfam" id="PF05161"/>
    </source>
</evidence>
<dbReference type="InterPro" id="IPR007835">
    <property type="entry name" value="MOFRL"/>
</dbReference>
<dbReference type="GO" id="GO:0005737">
    <property type="term" value="C:cytoplasm"/>
    <property type="evidence" value="ECO:0007669"/>
    <property type="project" value="TreeGrafter"/>
</dbReference>